<feature type="domain" description="Phosphatidylglycerol lysyltransferase C-terminal" evidence="6">
    <location>
        <begin position="5"/>
        <end position="246"/>
    </location>
</feature>
<dbReference type="Proteomes" id="UP000019246">
    <property type="component" value="Unassembled WGS sequence"/>
</dbReference>
<dbReference type="PATRIC" id="fig|1265818.5.peg.1489"/>
<name>W7B0L5_9LIST</name>
<dbReference type="PANTHER" id="PTHR34697:SF2">
    <property type="entry name" value="PHOSPHATIDYLGLYCEROL LYSYLTRANSFERASE"/>
    <property type="match status" value="1"/>
</dbReference>
<keyword evidence="3" id="KW-0812">Transmembrane</keyword>
<evidence type="ECO:0000256" key="4">
    <source>
        <dbReference type="ARBA" id="ARBA00022989"/>
    </source>
</evidence>
<dbReference type="GO" id="GO:0005886">
    <property type="term" value="C:plasma membrane"/>
    <property type="evidence" value="ECO:0007669"/>
    <property type="project" value="UniProtKB-SubCell"/>
</dbReference>
<dbReference type="InterPro" id="IPR016181">
    <property type="entry name" value="Acyl_CoA_acyltransferase"/>
</dbReference>
<organism evidence="7 8">
    <name type="scientific">Listeria aquatica FSL S10-1188</name>
    <dbReference type="NCBI Taxonomy" id="1265818"/>
    <lineage>
        <taxon>Bacteria</taxon>
        <taxon>Bacillati</taxon>
        <taxon>Bacillota</taxon>
        <taxon>Bacilli</taxon>
        <taxon>Bacillales</taxon>
        <taxon>Listeriaceae</taxon>
        <taxon>Listeria</taxon>
    </lineage>
</organism>
<keyword evidence="2" id="KW-1003">Cell membrane</keyword>
<evidence type="ECO:0000256" key="3">
    <source>
        <dbReference type="ARBA" id="ARBA00022692"/>
    </source>
</evidence>
<dbReference type="EMBL" id="AOCG01000007">
    <property type="protein sequence ID" value="EUJ19407.1"/>
    <property type="molecule type" value="Genomic_DNA"/>
</dbReference>
<comment type="caution">
    <text evidence="7">The sequence shown here is derived from an EMBL/GenBank/DDBJ whole genome shotgun (WGS) entry which is preliminary data.</text>
</comment>
<protein>
    <recommendedName>
        <fullName evidence="6">Phosphatidylglycerol lysyltransferase C-terminal domain-containing protein</fullName>
    </recommendedName>
</protein>
<evidence type="ECO:0000259" key="6">
    <source>
        <dbReference type="Pfam" id="PF09924"/>
    </source>
</evidence>
<evidence type="ECO:0000256" key="2">
    <source>
        <dbReference type="ARBA" id="ARBA00022475"/>
    </source>
</evidence>
<gene>
    <name evidence="7" type="ORF">MAQA_07427</name>
</gene>
<dbReference type="STRING" id="1265818.MAQA_07427"/>
<dbReference type="SUPFAM" id="SSF55729">
    <property type="entry name" value="Acyl-CoA N-acyltransferases (Nat)"/>
    <property type="match status" value="1"/>
</dbReference>
<evidence type="ECO:0000256" key="1">
    <source>
        <dbReference type="ARBA" id="ARBA00004651"/>
    </source>
</evidence>
<comment type="subcellular location">
    <subcellularLocation>
        <location evidence="1">Cell membrane</location>
        <topology evidence="1">Multi-pass membrane protein</topology>
    </subcellularLocation>
</comment>
<evidence type="ECO:0000313" key="8">
    <source>
        <dbReference type="Proteomes" id="UP000019246"/>
    </source>
</evidence>
<dbReference type="PANTHER" id="PTHR34697">
    <property type="entry name" value="PHOSPHATIDYLGLYCEROL LYSYLTRANSFERASE"/>
    <property type="match status" value="1"/>
</dbReference>
<evidence type="ECO:0000256" key="5">
    <source>
        <dbReference type="ARBA" id="ARBA00023136"/>
    </source>
</evidence>
<dbReference type="InterPro" id="IPR051211">
    <property type="entry name" value="PG_lysyltransferase"/>
</dbReference>
<dbReference type="InterPro" id="IPR024320">
    <property type="entry name" value="LPG_synthase_C"/>
</dbReference>
<keyword evidence="4" id="KW-1133">Transmembrane helix</keyword>
<dbReference type="GO" id="GO:0016755">
    <property type="term" value="F:aminoacyltransferase activity"/>
    <property type="evidence" value="ECO:0007669"/>
    <property type="project" value="TreeGrafter"/>
</dbReference>
<dbReference type="Pfam" id="PF09924">
    <property type="entry name" value="LPG_synthase_C"/>
    <property type="match status" value="1"/>
</dbReference>
<dbReference type="GO" id="GO:0055091">
    <property type="term" value="P:phospholipid homeostasis"/>
    <property type="evidence" value="ECO:0007669"/>
    <property type="project" value="TreeGrafter"/>
</dbReference>
<accession>W7B0L5</accession>
<dbReference type="Gene3D" id="3.40.630.30">
    <property type="match status" value="1"/>
</dbReference>
<evidence type="ECO:0000313" key="7">
    <source>
        <dbReference type="EMBL" id="EUJ19407.1"/>
    </source>
</evidence>
<keyword evidence="5" id="KW-0472">Membrane</keyword>
<proteinExistence type="predicted"/>
<sequence length="293" mass="33593">METKKKRNAAILELMEEADKFGYRPVFYEVKGDMLAYLHEMGFDFIKLGEEGYVDVTDFSLSGKKKKGERALMNKFEREGYQFEILTPPFDGETFKTLRKLSDEWLSGRTEKGFSLGFFDSYYLNQADIAVARNADGEIIAFASIMPAYTDELTSIDLMRYGKDAPSGIMDFLFIKLFEDAKEKGYQTFNMGMAPLANVGESQYAFLGERLAGLVYRYSQGFYSFKGLRNYKAKYVTTWVQKFVAYRKRSSIAFTMLQLMLLVGKKRPLKKGQILLEVPLSDANPDEPKTKDE</sequence>
<keyword evidence="8" id="KW-1185">Reference proteome</keyword>
<dbReference type="AlphaFoldDB" id="W7B0L5"/>
<reference evidence="7 8" key="1">
    <citation type="journal article" date="2014" name="Int. J. Syst. Evol. Microbiol.">
        <title>Listeria floridensis sp. nov., Listeria aquatica sp. nov., Listeria cornellensis sp. nov., Listeria riparia sp. nov. and Listeria grandensis sp. nov., from agricultural and natural environments.</title>
        <authorList>
            <person name="den Bakker H.C."/>
            <person name="Warchocki S."/>
            <person name="Wright E.M."/>
            <person name="Allred A.F."/>
            <person name="Ahlstrom C."/>
            <person name="Manuel C.S."/>
            <person name="Stasiewicz M.J."/>
            <person name="Burrell A."/>
            <person name="Roof S."/>
            <person name="Strawn L."/>
            <person name="Fortes E.D."/>
            <person name="Nightingale K.K."/>
            <person name="Kephart D."/>
            <person name="Wiedmann M."/>
        </authorList>
    </citation>
    <scope>NUCLEOTIDE SEQUENCE [LARGE SCALE GENOMIC DNA]</scope>
    <source>
        <strain evidence="7 8">FSL S10-1188</strain>
    </source>
</reference>